<comment type="caution">
    <text evidence="3">The sequence shown here is derived from an EMBL/GenBank/DDBJ whole genome shotgun (WGS) entry which is preliminary data.</text>
</comment>
<name>A0A6A2Z2V8_HIBSY</name>
<dbReference type="AlphaFoldDB" id="A0A6A2Z2V8"/>
<feature type="transmembrane region" description="Helical" evidence="1">
    <location>
        <begin position="25"/>
        <end position="43"/>
    </location>
</feature>
<accession>A0A6A2Z2V8</accession>
<evidence type="ECO:0000256" key="1">
    <source>
        <dbReference type="SAM" id="Phobius"/>
    </source>
</evidence>
<gene>
    <name evidence="3" type="ORF">F3Y22_tig00111095pilonHSYRG01089</name>
</gene>
<keyword evidence="1" id="KW-0472">Membrane</keyword>
<reference evidence="3" key="1">
    <citation type="submission" date="2019-09" db="EMBL/GenBank/DDBJ databases">
        <title>Draft genome information of white flower Hibiscus syriacus.</title>
        <authorList>
            <person name="Kim Y.-M."/>
        </authorList>
    </citation>
    <scope>NUCLEOTIDE SEQUENCE [LARGE SCALE GENOMIC DNA]</scope>
    <source>
        <strain evidence="3">YM2019G1</strain>
    </source>
</reference>
<evidence type="ECO:0000313" key="4">
    <source>
        <dbReference type="Proteomes" id="UP000436088"/>
    </source>
</evidence>
<keyword evidence="1" id="KW-0812">Transmembrane</keyword>
<keyword evidence="1" id="KW-1133">Transmembrane helix</keyword>
<dbReference type="Proteomes" id="UP000436088">
    <property type="component" value="Unassembled WGS sequence"/>
</dbReference>
<proteinExistence type="predicted"/>
<evidence type="ECO:0000313" key="3">
    <source>
        <dbReference type="EMBL" id="KAE8685749.1"/>
    </source>
</evidence>
<organism evidence="3 4">
    <name type="scientific">Hibiscus syriacus</name>
    <name type="common">Rose of Sharon</name>
    <dbReference type="NCBI Taxonomy" id="106335"/>
    <lineage>
        <taxon>Eukaryota</taxon>
        <taxon>Viridiplantae</taxon>
        <taxon>Streptophyta</taxon>
        <taxon>Embryophyta</taxon>
        <taxon>Tracheophyta</taxon>
        <taxon>Spermatophyta</taxon>
        <taxon>Magnoliopsida</taxon>
        <taxon>eudicotyledons</taxon>
        <taxon>Gunneridae</taxon>
        <taxon>Pentapetalae</taxon>
        <taxon>rosids</taxon>
        <taxon>malvids</taxon>
        <taxon>Malvales</taxon>
        <taxon>Malvaceae</taxon>
        <taxon>Malvoideae</taxon>
        <taxon>Hibiscus</taxon>
    </lineage>
</organism>
<dbReference type="Pfam" id="PF13456">
    <property type="entry name" value="RVT_3"/>
    <property type="match status" value="1"/>
</dbReference>
<keyword evidence="4" id="KW-1185">Reference proteome</keyword>
<evidence type="ECO:0000259" key="2">
    <source>
        <dbReference type="Pfam" id="PF13456"/>
    </source>
</evidence>
<sequence>MAASNGDWRWQKFDHLLPRDEVSRIFAILCGMLFNVSEVFLGLKSFFGWYLMNLHEWIATNIAGSVRRNAITFQNQPADNHTIITCSRCLLELSVKAKSEENMINTAGARCSATGHASCADVARNNNGDWCFVLNKFIGICSVLDAEHWAAYYGLCLAWAAGDTWRNCEIEIGLFELNILRGKGTKWPML</sequence>
<dbReference type="GO" id="GO:0004523">
    <property type="term" value="F:RNA-DNA hybrid ribonuclease activity"/>
    <property type="evidence" value="ECO:0007669"/>
    <property type="project" value="InterPro"/>
</dbReference>
<feature type="domain" description="RNase H type-1" evidence="2">
    <location>
        <begin position="105"/>
        <end position="162"/>
    </location>
</feature>
<dbReference type="GO" id="GO:0003676">
    <property type="term" value="F:nucleic acid binding"/>
    <property type="evidence" value="ECO:0007669"/>
    <property type="project" value="InterPro"/>
</dbReference>
<dbReference type="InterPro" id="IPR002156">
    <property type="entry name" value="RNaseH_domain"/>
</dbReference>
<dbReference type="EMBL" id="VEPZ02001229">
    <property type="protein sequence ID" value="KAE8685749.1"/>
    <property type="molecule type" value="Genomic_DNA"/>
</dbReference>
<protein>
    <recommendedName>
        <fullName evidence="2">RNase H type-1 domain-containing protein</fullName>
    </recommendedName>
</protein>